<dbReference type="SUPFAM" id="SSF63999">
    <property type="entry name" value="Thiamin pyrophosphokinase, catalytic domain"/>
    <property type="match status" value="1"/>
</dbReference>
<dbReference type="GO" id="GO:0030975">
    <property type="term" value="F:thiamine binding"/>
    <property type="evidence" value="ECO:0007669"/>
    <property type="project" value="InterPro"/>
</dbReference>
<dbReference type="AlphaFoldDB" id="A0A251WY74"/>
<evidence type="ECO:0000256" key="5">
    <source>
        <dbReference type="NCBIfam" id="TIGR01378"/>
    </source>
</evidence>
<dbReference type="PANTHER" id="PTHR13622">
    <property type="entry name" value="THIAMIN PYROPHOSPHOKINASE"/>
    <property type="match status" value="1"/>
</dbReference>
<reference evidence="7 8" key="1">
    <citation type="submission" date="2016-12" db="EMBL/GenBank/DDBJ databases">
        <title>The draft genome sequence of HSLHS2.</title>
        <authorList>
            <person name="Hu D."/>
            <person name="Wang L."/>
            <person name="Shao Z."/>
        </authorList>
    </citation>
    <scope>NUCLEOTIDE SEQUENCE [LARGE SCALE GENOMIC DNA]</scope>
    <source>
        <strain evidence="7">MCCC 1A06712</strain>
    </source>
</reference>
<keyword evidence="1" id="KW-0808">Transferase</keyword>
<proteinExistence type="predicted"/>
<evidence type="ECO:0000256" key="1">
    <source>
        <dbReference type="ARBA" id="ARBA00022679"/>
    </source>
</evidence>
<dbReference type="SUPFAM" id="SSF63862">
    <property type="entry name" value="Thiamin pyrophosphokinase, substrate-binding domain"/>
    <property type="match status" value="1"/>
</dbReference>
<dbReference type="CDD" id="cd07995">
    <property type="entry name" value="TPK"/>
    <property type="match status" value="1"/>
</dbReference>
<comment type="caution">
    <text evidence="7">The sequence shown here is derived from an EMBL/GenBank/DDBJ whole genome shotgun (WGS) entry which is preliminary data.</text>
</comment>
<keyword evidence="8" id="KW-1185">Reference proteome</keyword>
<dbReference type="InterPro" id="IPR007371">
    <property type="entry name" value="TPK_catalytic"/>
</dbReference>
<dbReference type="Pfam" id="PF04263">
    <property type="entry name" value="TPK_catalytic"/>
    <property type="match status" value="1"/>
</dbReference>
<organism evidence="7 8">
    <name type="scientific">Marivivens niveibacter</name>
    <dbReference type="NCBI Taxonomy" id="1930667"/>
    <lineage>
        <taxon>Bacteria</taxon>
        <taxon>Pseudomonadati</taxon>
        <taxon>Pseudomonadota</taxon>
        <taxon>Alphaproteobacteria</taxon>
        <taxon>Rhodobacterales</taxon>
        <taxon>Paracoccaceae</taxon>
        <taxon>Marivivens group</taxon>
        <taxon>Marivivens</taxon>
    </lineage>
</organism>
<dbReference type="PANTHER" id="PTHR13622:SF8">
    <property type="entry name" value="THIAMIN PYROPHOSPHOKINASE 1"/>
    <property type="match status" value="1"/>
</dbReference>
<dbReference type="GO" id="GO:0004788">
    <property type="term" value="F:thiamine diphosphokinase activity"/>
    <property type="evidence" value="ECO:0007669"/>
    <property type="project" value="UniProtKB-UniRule"/>
</dbReference>
<accession>A0A251WY74</accession>
<evidence type="ECO:0000256" key="3">
    <source>
        <dbReference type="ARBA" id="ARBA00022777"/>
    </source>
</evidence>
<dbReference type="OrthoDB" id="7057856at2"/>
<dbReference type="InterPro" id="IPR036371">
    <property type="entry name" value="TPK_B1-bd_sf"/>
</dbReference>
<dbReference type="GO" id="GO:0009229">
    <property type="term" value="P:thiamine diphosphate biosynthetic process"/>
    <property type="evidence" value="ECO:0007669"/>
    <property type="project" value="InterPro"/>
</dbReference>
<dbReference type="InterPro" id="IPR006282">
    <property type="entry name" value="Thi_PPkinase"/>
</dbReference>
<dbReference type="Pfam" id="PF04265">
    <property type="entry name" value="TPK_B1_binding"/>
    <property type="match status" value="1"/>
</dbReference>
<evidence type="ECO:0000256" key="4">
    <source>
        <dbReference type="ARBA" id="ARBA00022840"/>
    </source>
</evidence>
<gene>
    <name evidence="7" type="ORF">BVC71_11465</name>
</gene>
<dbReference type="RefSeq" id="WP_086451773.1">
    <property type="nucleotide sequence ID" value="NZ_MSPP01000003.1"/>
</dbReference>
<dbReference type="EMBL" id="MSPP01000003">
    <property type="protein sequence ID" value="OUD09306.1"/>
    <property type="molecule type" value="Genomic_DNA"/>
</dbReference>
<evidence type="ECO:0000313" key="8">
    <source>
        <dbReference type="Proteomes" id="UP000194664"/>
    </source>
</evidence>
<evidence type="ECO:0000313" key="7">
    <source>
        <dbReference type="EMBL" id="OUD09306.1"/>
    </source>
</evidence>
<feature type="domain" description="Thiamin pyrophosphokinase thiamin-binding" evidence="6">
    <location>
        <begin position="139"/>
        <end position="198"/>
    </location>
</feature>
<keyword evidence="4" id="KW-0067">ATP-binding</keyword>
<dbReference type="Gene3D" id="3.40.50.10240">
    <property type="entry name" value="Thiamin pyrophosphokinase, catalytic domain"/>
    <property type="match status" value="1"/>
</dbReference>
<dbReference type="EC" id="2.7.6.2" evidence="5"/>
<sequence>MHIFEHQQPVTLVGGADCDIALIHKALRMAPVCIAADGGAGRAMDAGVRPTRVIGDMDSLSPDLVTILSDVIESVSEQETTDFEKCLMRVRSPKVLAVGFMGGRIDHQLAVLNVMARYADRKLVMLSDDDVAMMVPEGGITVDMTAGSRFAIMPLAEARVWSNGLRWNLDGQVMAPTGLISSSNEATGPVTVRAEGPVLMAAPAQALAAFWDAI</sequence>
<dbReference type="GO" id="GO:0005524">
    <property type="term" value="F:ATP binding"/>
    <property type="evidence" value="ECO:0007669"/>
    <property type="project" value="UniProtKB-KW"/>
</dbReference>
<dbReference type="GO" id="GO:0006772">
    <property type="term" value="P:thiamine metabolic process"/>
    <property type="evidence" value="ECO:0007669"/>
    <property type="project" value="UniProtKB-UniRule"/>
</dbReference>
<dbReference type="Proteomes" id="UP000194664">
    <property type="component" value="Unassembled WGS sequence"/>
</dbReference>
<keyword evidence="3 7" id="KW-0418">Kinase</keyword>
<dbReference type="InterPro" id="IPR036759">
    <property type="entry name" value="TPK_catalytic_sf"/>
</dbReference>
<dbReference type="NCBIfam" id="TIGR01378">
    <property type="entry name" value="thi_PPkinase"/>
    <property type="match status" value="1"/>
</dbReference>
<dbReference type="SMART" id="SM00983">
    <property type="entry name" value="TPK_B1_binding"/>
    <property type="match status" value="1"/>
</dbReference>
<keyword evidence="2" id="KW-0547">Nucleotide-binding</keyword>
<evidence type="ECO:0000256" key="2">
    <source>
        <dbReference type="ARBA" id="ARBA00022741"/>
    </source>
</evidence>
<dbReference type="InterPro" id="IPR007373">
    <property type="entry name" value="Thiamin_PyroPKinase_B1-bd"/>
</dbReference>
<protein>
    <recommendedName>
        <fullName evidence="5">Thiamine diphosphokinase</fullName>
        <ecNumber evidence="5">2.7.6.2</ecNumber>
    </recommendedName>
</protein>
<name>A0A251WY74_9RHOB</name>
<evidence type="ECO:0000259" key="6">
    <source>
        <dbReference type="SMART" id="SM00983"/>
    </source>
</evidence>
<dbReference type="GO" id="GO:0016301">
    <property type="term" value="F:kinase activity"/>
    <property type="evidence" value="ECO:0007669"/>
    <property type="project" value="UniProtKB-KW"/>
</dbReference>